<dbReference type="EMBL" id="JAABOO010000001">
    <property type="protein sequence ID" value="NER12384.1"/>
    <property type="molecule type" value="Genomic_DNA"/>
</dbReference>
<evidence type="ECO:0000313" key="5">
    <source>
        <dbReference type="EMBL" id="NER12384.1"/>
    </source>
</evidence>
<dbReference type="PANTHER" id="PTHR43280:SF32">
    <property type="entry name" value="TRANSCRIPTIONAL REGULATORY PROTEIN"/>
    <property type="match status" value="1"/>
</dbReference>
<dbReference type="InterPro" id="IPR009057">
    <property type="entry name" value="Homeodomain-like_sf"/>
</dbReference>
<sequence length="282" mass="32346">MTKTFTEFTTQAILKIGNEELLEPYSKSSQLDLFTFIWAKDEPIEIIVDSIPFTVQPNQIIALTNIQYFKYLSGGNATVYQFNREFYCIKDHDKEVSCVGILFYGNSVIPIIDLNKDEIESFQTLHKVFLEELETADNIQAEMLRMLMARFIIKTTRIVKSKAGLGKTYDAKTETIRQFNLLVDTHYKESHNVAFYAGKMNKSPKTLSNSFSGYGKSPLQIIHDRIILEAKRLLFYTEKSAKEIAFELGFEDASHFSRLFKKHSGVSPVEFKGSLQKEAIEN</sequence>
<evidence type="ECO:0000256" key="3">
    <source>
        <dbReference type="ARBA" id="ARBA00023163"/>
    </source>
</evidence>
<evidence type="ECO:0000313" key="6">
    <source>
        <dbReference type="Proteomes" id="UP000468581"/>
    </source>
</evidence>
<proteinExistence type="predicted"/>
<organism evidence="5 6">
    <name type="scientific">Leptobacterium flavescens</name>
    <dbReference type="NCBI Taxonomy" id="472055"/>
    <lineage>
        <taxon>Bacteria</taxon>
        <taxon>Pseudomonadati</taxon>
        <taxon>Bacteroidota</taxon>
        <taxon>Flavobacteriia</taxon>
        <taxon>Flavobacteriales</taxon>
        <taxon>Flavobacteriaceae</taxon>
        <taxon>Leptobacterium</taxon>
    </lineage>
</organism>
<dbReference type="PROSITE" id="PS01124">
    <property type="entry name" value="HTH_ARAC_FAMILY_2"/>
    <property type="match status" value="1"/>
</dbReference>
<keyword evidence="2" id="KW-0238">DNA-binding</keyword>
<dbReference type="SUPFAM" id="SSF46689">
    <property type="entry name" value="Homeodomain-like"/>
    <property type="match status" value="1"/>
</dbReference>
<dbReference type="Pfam" id="PF12833">
    <property type="entry name" value="HTH_18"/>
    <property type="match status" value="1"/>
</dbReference>
<dbReference type="Proteomes" id="UP000468581">
    <property type="component" value="Unassembled WGS sequence"/>
</dbReference>
<dbReference type="InterPro" id="IPR018060">
    <property type="entry name" value="HTH_AraC"/>
</dbReference>
<accession>A0A6P0UGL6</accession>
<dbReference type="PRINTS" id="PR00032">
    <property type="entry name" value="HTHARAC"/>
</dbReference>
<dbReference type="SMART" id="SM00342">
    <property type="entry name" value="HTH_ARAC"/>
    <property type="match status" value="1"/>
</dbReference>
<comment type="caution">
    <text evidence="5">The sequence shown here is derived from an EMBL/GenBank/DDBJ whole genome shotgun (WGS) entry which is preliminary data.</text>
</comment>
<dbReference type="InterPro" id="IPR020449">
    <property type="entry name" value="Tscrpt_reg_AraC-type_HTH"/>
</dbReference>
<name>A0A6P0UGL6_9FLAO</name>
<keyword evidence="3" id="KW-0804">Transcription</keyword>
<feature type="domain" description="HTH araC/xylS-type" evidence="4">
    <location>
        <begin position="177"/>
        <end position="274"/>
    </location>
</feature>
<dbReference type="GO" id="GO:0043565">
    <property type="term" value="F:sequence-specific DNA binding"/>
    <property type="evidence" value="ECO:0007669"/>
    <property type="project" value="InterPro"/>
</dbReference>
<gene>
    <name evidence="5" type="ORF">GWK08_02940</name>
</gene>
<reference evidence="5 6" key="1">
    <citation type="submission" date="2020-01" db="EMBL/GenBank/DDBJ databases">
        <title>Leptobacterium flavescens.</title>
        <authorList>
            <person name="Wang G."/>
        </authorList>
    </citation>
    <scope>NUCLEOTIDE SEQUENCE [LARGE SCALE GENOMIC DNA]</scope>
    <source>
        <strain evidence="5 6">KCTC 22160</strain>
    </source>
</reference>
<keyword evidence="1" id="KW-0805">Transcription regulation</keyword>
<dbReference type="Gene3D" id="1.10.10.60">
    <property type="entry name" value="Homeodomain-like"/>
    <property type="match status" value="1"/>
</dbReference>
<dbReference type="GO" id="GO:0003700">
    <property type="term" value="F:DNA-binding transcription factor activity"/>
    <property type="evidence" value="ECO:0007669"/>
    <property type="project" value="InterPro"/>
</dbReference>
<evidence type="ECO:0000259" key="4">
    <source>
        <dbReference type="PROSITE" id="PS01124"/>
    </source>
</evidence>
<dbReference type="PANTHER" id="PTHR43280">
    <property type="entry name" value="ARAC-FAMILY TRANSCRIPTIONAL REGULATOR"/>
    <property type="match status" value="1"/>
</dbReference>
<evidence type="ECO:0000256" key="1">
    <source>
        <dbReference type="ARBA" id="ARBA00023015"/>
    </source>
</evidence>
<evidence type="ECO:0000256" key="2">
    <source>
        <dbReference type="ARBA" id="ARBA00023125"/>
    </source>
</evidence>
<dbReference type="AlphaFoldDB" id="A0A6P0UGL6"/>
<keyword evidence="6" id="KW-1185">Reference proteome</keyword>
<protein>
    <submittedName>
        <fullName evidence="5">Helix-turn-helix domain-containing protein</fullName>
    </submittedName>
</protein>
<dbReference type="RefSeq" id="WP_163605409.1">
    <property type="nucleotide sequence ID" value="NZ_JAABOO010000001.1"/>
</dbReference>